<dbReference type="PANTHER" id="PTHR36576">
    <property type="entry name" value="UPF0654 PROTEIN C11D3.01C-RELATED"/>
    <property type="match status" value="1"/>
</dbReference>
<dbReference type="InParanoid" id="A0A067P9A2"/>
<feature type="compositionally biased region" description="Basic and acidic residues" evidence="1">
    <location>
        <begin position="81"/>
        <end position="95"/>
    </location>
</feature>
<dbReference type="AlphaFoldDB" id="A0A067P9A2"/>
<proteinExistence type="predicted"/>
<dbReference type="InterPro" id="IPR052670">
    <property type="entry name" value="UPF0654_domain"/>
</dbReference>
<dbReference type="Proteomes" id="UP000027265">
    <property type="component" value="Unassembled WGS sequence"/>
</dbReference>
<evidence type="ECO:0000313" key="3">
    <source>
        <dbReference type="Proteomes" id="UP000027265"/>
    </source>
</evidence>
<dbReference type="GO" id="GO:0005737">
    <property type="term" value="C:cytoplasm"/>
    <property type="evidence" value="ECO:0007669"/>
    <property type="project" value="TreeGrafter"/>
</dbReference>
<dbReference type="OrthoDB" id="5419162at2759"/>
<protein>
    <recommendedName>
        <fullName evidence="4">Conidiation protein 6</fullName>
    </recommendedName>
</protein>
<evidence type="ECO:0008006" key="4">
    <source>
        <dbReference type="Google" id="ProtNLM"/>
    </source>
</evidence>
<dbReference type="Pfam" id="PF10346">
    <property type="entry name" value="Con-6"/>
    <property type="match status" value="2"/>
</dbReference>
<dbReference type="HOGENOM" id="CLU_107705_2_1_1"/>
<dbReference type="EMBL" id="KL197760">
    <property type="protein sequence ID" value="KDQ50395.1"/>
    <property type="molecule type" value="Genomic_DNA"/>
</dbReference>
<evidence type="ECO:0000313" key="2">
    <source>
        <dbReference type="EMBL" id="KDQ50395.1"/>
    </source>
</evidence>
<feature type="compositionally biased region" description="Basic and acidic residues" evidence="1">
    <location>
        <begin position="50"/>
        <end position="63"/>
    </location>
</feature>
<accession>A0A067P9A2</accession>
<evidence type="ECO:0000256" key="1">
    <source>
        <dbReference type="SAM" id="MobiDB-lite"/>
    </source>
</evidence>
<gene>
    <name evidence="2" type="ORF">JAAARDRAFT_583445</name>
</gene>
<sequence>MASSRNFESEPTRVAGGHKAALKNPNVSEEAKERSQAVLDDLESSGEPQRYADERDSSKDETRVNAGYKATMKNPNVSSEAKQHAKEVLEDKGAI</sequence>
<keyword evidence="3" id="KW-1185">Reference proteome</keyword>
<dbReference type="InterPro" id="IPR018824">
    <property type="entry name" value="Conidiation-specific_6"/>
</dbReference>
<dbReference type="PANTHER" id="PTHR36576:SF1">
    <property type="entry name" value="UPF0654 PROTEIN C11D3.01C-RELATED"/>
    <property type="match status" value="1"/>
</dbReference>
<name>A0A067P9A2_9AGAM</name>
<feature type="region of interest" description="Disordered" evidence="1">
    <location>
        <begin position="1"/>
        <end position="95"/>
    </location>
</feature>
<organism evidence="2 3">
    <name type="scientific">Jaapia argillacea MUCL 33604</name>
    <dbReference type="NCBI Taxonomy" id="933084"/>
    <lineage>
        <taxon>Eukaryota</taxon>
        <taxon>Fungi</taxon>
        <taxon>Dikarya</taxon>
        <taxon>Basidiomycota</taxon>
        <taxon>Agaricomycotina</taxon>
        <taxon>Agaricomycetes</taxon>
        <taxon>Agaricomycetidae</taxon>
        <taxon>Jaapiales</taxon>
        <taxon>Jaapiaceae</taxon>
        <taxon>Jaapia</taxon>
    </lineage>
</organism>
<reference evidence="3" key="1">
    <citation type="journal article" date="2014" name="Proc. Natl. Acad. Sci. U.S.A.">
        <title>Extensive sampling of basidiomycete genomes demonstrates inadequacy of the white-rot/brown-rot paradigm for wood decay fungi.</title>
        <authorList>
            <person name="Riley R."/>
            <person name="Salamov A.A."/>
            <person name="Brown D.W."/>
            <person name="Nagy L.G."/>
            <person name="Floudas D."/>
            <person name="Held B.W."/>
            <person name="Levasseur A."/>
            <person name="Lombard V."/>
            <person name="Morin E."/>
            <person name="Otillar R."/>
            <person name="Lindquist E.A."/>
            <person name="Sun H."/>
            <person name="LaButti K.M."/>
            <person name="Schmutz J."/>
            <person name="Jabbour D."/>
            <person name="Luo H."/>
            <person name="Baker S.E."/>
            <person name="Pisabarro A.G."/>
            <person name="Walton J.D."/>
            <person name="Blanchette R.A."/>
            <person name="Henrissat B."/>
            <person name="Martin F."/>
            <person name="Cullen D."/>
            <person name="Hibbett D.S."/>
            <person name="Grigoriev I.V."/>
        </authorList>
    </citation>
    <scope>NUCLEOTIDE SEQUENCE [LARGE SCALE GENOMIC DNA]</scope>
    <source>
        <strain evidence="3">MUCL 33604</strain>
    </source>
</reference>